<dbReference type="EMBL" id="MK500498">
    <property type="protein sequence ID" value="QBK90806.1"/>
    <property type="molecule type" value="Genomic_DNA"/>
</dbReference>
<accession>A0A481Z5F1</accession>
<proteinExistence type="predicted"/>
<dbReference type="InterPro" id="IPR012337">
    <property type="entry name" value="RNaseH-like_sf"/>
</dbReference>
<dbReference type="SUPFAM" id="SSF53098">
    <property type="entry name" value="Ribonuclease H-like"/>
    <property type="match status" value="1"/>
</dbReference>
<organism evidence="1">
    <name type="scientific">Pithovirus LCPAC201</name>
    <dbReference type="NCBI Taxonomy" id="2506591"/>
    <lineage>
        <taxon>Viruses</taxon>
        <taxon>Pithoviruses</taxon>
    </lineage>
</organism>
<reference evidence="1" key="1">
    <citation type="journal article" date="2019" name="MBio">
        <title>Virus Genomes from Deep Sea Sediments Expand the Ocean Megavirome and Support Independent Origins of Viral Gigantism.</title>
        <authorList>
            <person name="Backstrom D."/>
            <person name="Yutin N."/>
            <person name="Jorgensen S.L."/>
            <person name="Dharamshi J."/>
            <person name="Homa F."/>
            <person name="Zaremba-Niedwiedzka K."/>
            <person name="Spang A."/>
            <person name="Wolf Y.I."/>
            <person name="Koonin E.V."/>
            <person name="Ettema T.J."/>
        </authorList>
    </citation>
    <scope>NUCLEOTIDE SEQUENCE</scope>
</reference>
<name>A0A481Z5F1_9VIRU</name>
<sequence length="333" mass="38147">MGSYHPRRPSKRDLPDKNLFTIHEINDENTISRDWNSANYITIISVDPGITNFGLRIERRPFGPDVWKVEVLHYANTCFKQCKTNTETNSSSLYRSITEYLKSLNSNVMDAHLILIERQLPVNHNMVRVSQHIITYFMTVLSDSTINPLIVEIDSSGKTKILGAPKGLSSSQVKDWSIEKSLQLSYIRKDWTSFMSILEATKNKSDDLADTMVQIEAICRHLKWGTTPIPPKWEEIPIMSGWQTGQIFFRHLLKLTGLPKIHLETTRSLKGWLSLFRKHKPEIIGSRNKLVSIKRKPVSLSLNVEPNLVQPTRYLDIPSTVNSNNQVRLIIDG</sequence>
<evidence type="ECO:0000313" key="1">
    <source>
        <dbReference type="EMBL" id="QBK90806.1"/>
    </source>
</evidence>
<gene>
    <name evidence="1" type="ORF">LCPAC201_01070</name>
</gene>
<protein>
    <submittedName>
        <fullName evidence="1">Holliday junction resolvase</fullName>
    </submittedName>
</protein>